<gene>
    <name evidence="2" type="ORF">AMECASPLE_024007</name>
</gene>
<dbReference type="CDD" id="cd07357">
    <property type="entry name" value="HN_L-whirlin_R2_like"/>
    <property type="match status" value="1"/>
</dbReference>
<protein>
    <submittedName>
        <fullName evidence="2">Uncharacterized protein</fullName>
    </submittedName>
</protein>
<dbReference type="InterPro" id="IPR033028">
    <property type="entry name" value="Whirlin_HN-like_dom2"/>
</dbReference>
<evidence type="ECO:0000313" key="2">
    <source>
        <dbReference type="EMBL" id="MEQ2280829.1"/>
    </source>
</evidence>
<comment type="caution">
    <text evidence="2">The sequence shown here is derived from an EMBL/GenBank/DDBJ whole genome shotgun (WGS) entry which is preliminary data.</text>
</comment>
<dbReference type="EMBL" id="JAHRIP010002258">
    <property type="protein sequence ID" value="MEQ2280829.1"/>
    <property type="molecule type" value="Genomic_DNA"/>
</dbReference>
<dbReference type="PANTHER" id="PTHR23116:SF37">
    <property type="entry name" value="WHIRLIN"/>
    <property type="match status" value="1"/>
</dbReference>
<accession>A0ABV0XH85</accession>
<evidence type="ECO:0000313" key="3">
    <source>
        <dbReference type="Proteomes" id="UP001469553"/>
    </source>
</evidence>
<dbReference type="InterPro" id="IPR051844">
    <property type="entry name" value="USH2_Complex_Protein"/>
</dbReference>
<evidence type="ECO:0000256" key="1">
    <source>
        <dbReference type="ARBA" id="ARBA00022737"/>
    </source>
</evidence>
<sequence>MEEGDNSTLCSSSMCVMQPMFEATPTANLPQPQHPQHQYLVPLRAICRIEIAQSNWQKCLHAGKSRSFTQNQWARRTFSGKPGFYKGVAGSQVTLSSLVNQSRAMLEEQARHLLTEAERQTMSYYVDEYRDGHIGIEQLVMALFELLNTHAKFSLLSEVRGLIAPQDLERFDGLVLRREIQALKSRQGTAGATNMQPDCLSMVSYPDTLTSSSASFMTNTTLSSARVGKLNA</sequence>
<name>A0ABV0XH85_9TELE</name>
<dbReference type="Gene3D" id="1.20.1160.20">
    <property type="match status" value="1"/>
</dbReference>
<dbReference type="PANTHER" id="PTHR23116">
    <property type="entry name" value="PDZ DOMAIN CONTAINING WHIRLIN AND HARMONIN-RELATED"/>
    <property type="match status" value="1"/>
</dbReference>
<keyword evidence="3" id="KW-1185">Reference proteome</keyword>
<reference evidence="2 3" key="1">
    <citation type="submission" date="2021-06" db="EMBL/GenBank/DDBJ databases">
        <authorList>
            <person name="Palmer J.M."/>
        </authorList>
    </citation>
    <scope>NUCLEOTIDE SEQUENCE [LARGE SCALE GENOMIC DNA]</scope>
    <source>
        <strain evidence="2 3">AS_MEX2019</strain>
        <tissue evidence="2">Muscle</tissue>
    </source>
</reference>
<dbReference type="Proteomes" id="UP001469553">
    <property type="component" value="Unassembled WGS sequence"/>
</dbReference>
<keyword evidence="1" id="KW-0677">Repeat</keyword>
<organism evidence="2 3">
    <name type="scientific">Ameca splendens</name>
    <dbReference type="NCBI Taxonomy" id="208324"/>
    <lineage>
        <taxon>Eukaryota</taxon>
        <taxon>Metazoa</taxon>
        <taxon>Chordata</taxon>
        <taxon>Craniata</taxon>
        <taxon>Vertebrata</taxon>
        <taxon>Euteleostomi</taxon>
        <taxon>Actinopterygii</taxon>
        <taxon>Neopterygii</taxon>
        <taxon>Teleostei</taxon>
        <taxon>Neoteleostei</taxon>
        <taxon>Acanthomorphata</taxon>
        <taxon>Ovalentaria</taxon>
        <taxon>Atherinomorphae</taxon>
        <taxon>Cyprinodontiformes</taxon>
        <taxon>Goodeidae</taxon>
        <taxon>Ameca</taxon>
    </lineage>
</organism>
<proteinExistence type="predicted"/>